<dbReference type="PROSITE" id="PS50975">
    <property type="entry name" value="ATP_GRASP"/>
    <property type="match status" value="1"/>
</dbReference>
<dbReference type="SUPFAM" id="SSF51230">
    <property type="entry name" value="Single hybrid motif"/>
    <property type="match status" value="1"/>
</dbReference>
<feature type="domain" description="Lipoyl-binding" evidence="17">
    <location>
        <begin position="641"/>
        <end position="715"/>
    </location>
</feature>
<dbReference type="InterPro" id="IPR011762">
    <property type="entry name" value="COA_CT_N"/>
</dbReference>
<dbReference type="GO" id="GO:2001295">
    <property type="term" value="P:malonyl-CoA biosynthetic process"/>
    <property type="evidence" value="ECO:0007669"/>
    <property type="project" value="UniProtKB-UniPathway"/>
</dbReference>
<sequence>MDNIKRGSLTVEEYITLLGGNKIIKKILIANNGIAAVKAIRSVRKWAYANFGDERIIKFVVMATPEDIKANAEYIRMADQIVEVPGGSNNNNYANVDTIVDLAERAGVQAVWAGWGHASENPRLPEQLSRTPTSIAFIGPPAGPMRDLGDKIASTIVAQSANVACVPWSGSGLTVDYQANGCVDTSVYRKATIASVEEALECAARVGFPAMIKASEGGGGKGIRKVTCAEDLPASFRQVQSEVPGSPIFFMKLVPNARHLEVQIVGDQHGEAISLNGRDCSVQRRHQKIIEEGPPLAPRPEVWLEMERAAVRLVKEVGYVGAGTVEYLFADGEYFFLELNPRLQVEHPVTEEITGVNLPATQLQIAMDIRKLYQQQPFDESKIDLQDYNQRQSAKGHCIAVRITGENPDEGFKPTSGNIHELTFRSTPSVWGYFSVGAHGGLHEYADSQFGHIFASGATREDARKAMVLGLKEISIRGDIRTPVEYIIHLLETDDFRGNQIHTGWLDSLIAGKVSTTKPDTMIVALCGSLYRAYTTWNTRTEEFGNQLSLGQLPSLELLANIVPVELIYRNVKYEFEVARRSPTSLLVWLRRDRNNVIETQVVGMTDGGLLVMMDGRMHVVYGRDEPTGLRLTIDAQTCVFSHEYDPSILRTPSPGKLVRFLVEDGTRVQKNTAYAEIEVMKMYMPLVAPEPGKISFLLSEGATMAAGAVIARLELDDAAAVQKSTAFAGVLPKVSPPSLVGCKPHQLLTETLGRIRETLAGYEQLNIPQLVDDLFDQLGNVLLPSYELVDALSVVQARIPPSLCEIIREEIANAQAAQQETISSLTISLSSSSSSTASTSSTSTPSYYTTRQLSKQLATFMQKVALESESNAKTLVTTIKPIVDIAAKYEDGVNGARIATIRTILNGFIESEQLVQHRNLQTALKHKRAEEKDVKRIVALAHSMHPQSRKHSLVHSLLRKIDQTNAVTDYLEQLKRLSVLSGPSIEISLRAKQIIVKSQLPSQDQREADLQRQISSVLSKEEGSEERAKELSSLTKQTAELVDLLIPLFHSTDRSIRKLAMEAYVRHSYRSYYVEDTRVTLFDEASDNETSNTNITNTNGAPSSPTMASSSPSLPLSPATSVTPSKSTKGFSCVEWHFYISLPAANGSSPTLHSSTSSTSSLTRSHSMIGGSSPRNPIMSGLSMLRTDSTDSLQAIEDQTKLRYGMMVHFDNESRFAEKLPLILRHYNVEDDFNFGRLRGNGALSSPAAGGESTDILSVVLSKYYPETLNEENEATKRFATILKQNYRDLVAARVRRVTFVCNGTRGQPPKYYTFRERHLYVEDPIFRHIEPAMAYHLEVRKLSNFDISHIPTQSQRIHLYYGQERGKKETDPDADRCFFVRSVIRYGDLSGATEIKMIDILLSQIEAMLSESLEALEIAMASGGKRYERAQNHNIFLNILPEVMFDERMIGYVVQEIGDRLGARMWRLRVGQVEVKGKLRKESTLIPIRFFVQNPTGYAFQVQCYYEQLNMAGQLVFGVVPGSSRGIWEGLPVDTPYPIMDAVQRNRFKAQRLDTTYVYDFPELVQEALQAQWMDYMEKHKDNPKRVQPPPRSVLDAVELILAPGTRTDTPPTVPFSQLPEDQRPRLEETYRPVGYNDIGMVAWKMTLFTPEYPVSGRQVIVIANDITHQIGSFGPAEDLLFALASETARFEGIPRIYLSANSGARIGLAEEVKSKFGVLWNNDADPTKGLRGLYLSDEDYKRLAADNAVHGERIDQDKWLITDIVGQKNGIGVENLSWSGLIAGETSKAYEDIFTITLVSGRSVGIGAYLVRLGQRTIQNDAPIILTGASALNKVLGKEVYESNQQLGGSQIMYPNGVSHITVIDELAGIHSILRWLSYVPRTKDDMVPIIAPIDPPARDIDFDPTLNAKYDVRDLIQGHASDIDPLVWISGLFDQDSFTETLAGWAKTVVSGRARLGGIPVGVIAVEMKTVEKTVPADPANPLSQEIVSPQAAQVWYPDSSFKTAQAIADFNHGEQLPLFILANWRGFSGGMRDMFDEILKFGSLIVDNLRQYKQPVIVYIPPEGELRGGAWVVLDSTINLDMMEMYASESARGGVLEPSGIVEIKYRDAELIRTMHRIDSRLREYDVELTSPNTSEAQIKMLKINISTREKELLSVYQQIAIKFADLHDTPGRMKAKGVIADMVPWKSARTFFYHRLHRRVLEEHQFRLMQKVAPSMSRFQCRQLLDGWLAQIAPTGTPIEQLEDNAFRADLIQQSSATIAERISNLRRLHIQSQIQLFHSQDSEAVLDGLAQLIESLPQDQKNIILSKLRPSS</sequence>
<evidence type="ECO:0000256" key="4">
    <source>
        <dbReference type="ARBA" id="ARBA00022516"/>
    </source>
</evidence>
<dbReference type="Gene3D" id="3.30.1490.20">
    <property type="entry name" value="ATP-grasp fold, A domain"/>
    <property type="match status" value="1"/>
</dbReference>
<evidence type="ECO:0000256" key="12">
    <source>
        <dbReference type="ARBA" id="ARBA00023268"/>
    </source>
</evidence>
<dbReference type="SUPFAM" id="SSF51246">
    <property type="entry name" value="Rudiment single hybrid motif"/>
    <property type="match status" value="1"/>
</dbReference>
<dbReference type="InterPro" id="IPR029045">
    <property type="entry name" value="ClpP/crotonase-like_dom_sf"/>
</dbReference>
<dbReference type="Pfam" id="PF08326">
    <property type="entry name" value="ACC_central"/>
    <property type="match status" value="2"/>
</dbReference>
<dbReference type="Gene3D" id="3.40.50.20">
    <property type="match status" value="1"/>
</dbReference>
<keyword evidence="5" id="KW-0436">Ligase</keyword>
<dbReference type="FunFam" id="3.30.1490.20:FF:000003">
    <property type="entry name" value="acetyl-CoA carboxylase isoform X1"/>
    <property type="match status" value="1"/>
</dbReference>
<dbReference type="PROSITE" id="PS50968">
    <property type="entry name" value="BIOTINYL_LIPOYL"/>
    <property type="match status" value="1"/>
</dbReference>
<keyword evidence="6 15" id="KW-0547">Nucleotide-binding</keyword>
<evidence type="ECO:0000256" key="10">
    <source>
        <dbReference type="ARBA" id="ARBA00023160"/>
    </source>
</evidence>
<evidence type="ECO:0000256" key="1">
    <source>
        <dbReference type="ARBA" id="ARBA00001936"/>
    </source>
</evidence>
<feature type="region of interest" description="Disordered" evidence="16">
    <location>
        <begin position="1085"/>
        <end position="1127"/>
    </location>
</feature>
<evidence type="ECO:0000259" key="17">
    <source>
        <dbReference type="PROSITE" id="PS50968"/>
    </source>
</evidence>
<keyword evidence="7" id="KW-0276">Fatty acid metabolism</keyword>
<dbReference type="FunFam" id="3.40.50.20:FF:000005">
    <property type="entry name" value="acetyl-CoA carboxylase isoform X2"/>
    <property type="match status" value="1"/>
</dbReference>
<dbReference type="InterPro" id="IPR000089">
    <property type="entry name" value="Biotin_lipoyl"/>
</dbReference>
<evidence type="ECO:0000259" key="21">
    <source>
        <dbReference type="PROSITE" id="PS50989"/>
    </source>
</evidence>
<dbReference type="InterPro" id="IPR013815">
    <property type="entry name" value="ATP_grasp_subdomain_1"/>
</dbReference>
<reference evidence="22" key="1">
    <citation type="submission" date="2016-06" db="EMBL/GenBank/DDBJ databases">
        <title>A core phylogeny of Dictyostelia derived from 50 functionally divergent proteins retrieved from five existing and six newly sequenced genomes.</title>
        <authorList>
            <person name="Singh R."/>
            <person name="Schilde C."/>
            <person name="Gezzard T."/>
            <person name="Schaap P."/>
        </authorList>
    </citation>
    <scope>NUCLEOTIDE SEQUENCE</scope>
    <source>
        <strain evidence="22">MexM19A</strain>
    </source>
</reference>
<evidence type="ECO:0000256" key="13">
    <source>
        <dbReference type="ARBA" id="ARBA00048065"/>
    </source>
</evidence>
<dbReference type="InterPro" id="IPR011761">
    <property type="entry name" value="ATP-grasp"/>
</dbReference>
<dbReference type="PROSITE" id="PS00188">
    <property type="entry name" value="BIOTIN"/>
    <property type="match status" value="1"/>
</dbReference>
<dbReference type="GO" id="GO:0003989">
    <property type="term" value="F:acetyl-CoA carboxylase activity"/>
    <property type="evidence" value="ECO:0007669"/>
    <property type="project" value="UniProtKB-EC"/>
</dbReference>
<gene>
    <name evidence="22" type="primary">accA</name>
</gene>
<evidence type="ECO:0000256" key="9">
    <source>
        <dbReference type="ARBA" id="ARBA00023098"/>
    </source>
</evidence>
<dbReference type="Pfam" id="PF00289">
    <property type="entry name" value="Biotin_carb_N"/>
    <property type="match status" value="1"/>
</dbReference>
<dbReference type="InterPro" id="IPR013537">
    <property type="entry name" value="AcCoA_COase_cen"/>
</dbReference>
<dbReference type="GO" id="GO:0046872">
    <property type="term" value="F:metal ion binding"/>
    <property type="evidence" value="ECO:0007669"/>
    <property type="project" value="InterPro"/>
</dbReference>
<name>A0A1L2FUY2_9MYCE</name>
<feature type="domain" description="Biotin carboxylation" evidence="19">
    <location>
        <begin position="23"/>
        <end position="511"/>
    </location>
</feature>
<comment type="catalytic activity">
    <reaction evidence="13">
        <text>hydrogencarbonate + acetyl-CoA + ATP = malonyl-CoA + ADP + phosphate + H(+)</text>
        <dbReference type="Rhea" id="RHEA:11308"/>
        <dbReference type="ChEBI" id="CHEBI:15378"/>
        <dbReference type="ChEBI" id="CHEBI:17544"/>
        <dbReference type="ChEBI" id="CHEBI:30616"/>
        <dbReference type="ChEBI" id="CHEBI:43474"/>
        <dbReference type="ChEBI" id="CHEBI:57288"/>
        <dbReference type="ChEBI" id="CHEBI:57384"/>
        <dbReference type="ChEBI" id="CHEBI:456216"/>
        <dbReference type="EC" id="6.4.1.2"/>
    </reaction>
</comment>
<evidence type="ECO:0000256" key="6">
    <source>
        <dbReference type="ARBA" id="ARBA00022741"/>
    </source>
</evidence>
<dbReference type="PROSITE" id="PS50989">
    <property type="entry name" value="COA_CT_CTER"/>
    <property type="match status" value="1"/>
</dbReference>
<dbReference type="SUPFAM" id="SSF52440">
    <property type="entry name" value="PreATP-grasp domain"/>
    <property type="match status" value="1"/>
</dbReference>
<dbReference type="InterPro" id="IPR011764">
    <property type="entry name" value="Biotin_carboxylation_dom"/>
</dbReference>
<comment type="cofactor">
    <cofactor evidence="1">
        <name>Mn(2+)</name>
        <dbReference type="ChEBI" id="CHEBI:29035"/>
    </cofactor>
</comment>
<evidence type="ECO:0000256" key="3">
    <source>
        <dbReference type="ARBA" id="ARBA00004956"/>
    </source>
</evidence>
<dbReference type="InterPro" id="IPR049076">
    <property type="entry name" value="ACCA"/>
</dbReference>
<dbReference type="InterPro" id="IPR016185">
    <property type="entry name" value="PreATP-grasp_dom_sf"/>
</dbReference>
<dbReference type="Gene3D" id="2.40.50.100">
    <property type="match status" value="1"/>
</dbReference>
<dbReference type="PROSITE" id="PS50979">
    <property type="entry name" value="BC"/>
    <property type="match status" value="1"/>
</dbReference>
<evidence type="ECO:0000256" key="5">
    <source>
        <dbReference type="ARBA" id="ARBA00022598"/>
    </source>
</evidence>
<keyword evidence="12" id="KW-0511">Multifunctional enzyme</keyword>
<dbReference type="Pfam" id="PF02786">
    <property type="entry name" value="CPSase_L_D2"/>
    <property type="match status" value="1"/>
</dbReference>
<dbReference type="Pfam" id="PF02785">
    <property type="entry name" value="Biotin_carb_C"/>
    <property type="match status" value="1"/>
</dbReference>
<comment type="pathway">
    <text evidence="3">Lipid metabolism; malonyl-CoA biosynthesis; malonyl-CoA from acetyl-CoA: step 1/1.</text>
</comment>
<evidence type="ECO:0000256" key="14">
    <source>
        <dbReference type="ARBA" id="ARBA00048600"/>
    </source>
</evidence>
<dbReference type="SMART" id="SM00878">
    <property type="entry name" value="Biotin_carb_C"/>
    <property type="match status" value="1"/>
</dbReference>
<feature type="domain" description="ATP-grasp" evidence="18">
    <location>
        <begin position="177"/>
        <end position="367"/>
    </location>
</feature>
<feature type="domain" description="CoA carboxyltransferase N-terminal" evidence="20">
    <location>
        <begin position="1538"/>
        <end position="1895"/>
    </location>
</feature>
<evidence type="ECO:0000259" key="20">
    <source>
        <dbReference type="PROSITE" id="PS50980"/>
    </source>
</evidence>
<dbReference type="InterPro" id="IPR001882">
    <property type="entry name" value="Biotin_BS"/>
</dbReference>
<dbReference type="InterPro" id="IPR011763">
    <property type="entry name" value="COA_CT_C"/>
</dbReference>
<feature type="compositionally biased region" description="Low complexity" evidence="16">
    <location>
        <begin position="1089"/>
        <end position="1126"/>
    </location>
</feature>
<dbReference type="Pfam" id="PF01039">
    <property type="entry name" value="Carboxyl_trans"/>
    <property type="match status" value="1"/>
</dbReference>
<accession>A0A1L2FUY2</accession>
<dbReference type="InterPro" id="IPR011053">
    <property type="entry name" value="Single_hybrid_motif"/>
</dbReference>
<evidence type="ECO:0000256" key="7">
    <source>
        <dbReference type="ARBA" id="ARBA00022832"/>
    </source>
</evidence>
<dbReference type="Gene3D" id="3.90.1770.10">
    <property type="entry name" value="PreATP-grasp domain"/>
    <property type="match status" value="1"/>
</dbReference>
<dbReference type="InterPro" id="IPR005479">
    <property type="entry name" value="CPAse_ATP-bd"/>
</dbReference>
<dbReference type="PANTHER" id="PTHR45728:SF3">
    <property type="entry name" value="ACETYL-COA CARBOXYLASE"/>
    <property type="match status" value="1"/>
</dbReference>
<dbReference type="Pfam" id="PF21385">
    <property type="entry name" value="ACCA_BT"/>
    <property type="match status" value="1"/>
</dbReference>
<dbReference type="Gene3D" id="3.30.470.20">
    <property type="entry name" value="ATP-grasp fold, B domain"/>
    <property type="match status" value="1"/>
</dbReference>
<dbReference type="PROSITE" id="PS00867">
    <property type="entry name" value="CPSASE_2"/>
    <property type="match status" value="1"/>
</dbReference>
<feature type="compositionally biased region" description="Basic and acidic residues" evidence="16">
    <location>
        <begin position="1020"/>
        <end position="1031"/>
    </location>
</feature>
<keyword evidence="4" id="KW-0444">Lipid biosynthesis</keyword>
<comment type="catalytic activity">
    <reaction evidence="14">
        <text>N(6)-biotinyl-L-lysyl-[protein] + hydrogencarbonate + ATP = N(6)-carboxybiotinyl-L-lysyl-[protein] + ADP + phosphate + H(+)</text>
        <dbReference type="Rhea" id="RHEA:13501"/>
        <dbReference type="Rhea" id="RHEA-COMP:10505"/>
        <dbReference type="Rhea" id="RHEA-COMP:10506"/>
        <dbReference type="ChEBI" id="CHEBI:15378"/>
        <dbReference type="ChEBI" id="CHEBI:17544"/>
        <dbReference type="ChEBI" id="CHEBI:30616"/>
        <dbReference type="ChEBI" id="CHEBI:43474"/>
        <dbReference type="ChEBI" id="CHEBI:83144"/>
        <dbReference type="ChEBI" id="CHEBI:83145"/>
        <dbReference type="ChEBI" id="CHEBI:456216"/>
        <dbReference type="EC" id="6.3.4.14"/>
    </reaction>
</comment>
<dbReference type="GO" id="GO:0006633">
    <property type="term" value="P:fatty acid biosynthetic process"/>
    <property type="evidence" value="ECO:0007669"/>
    <property type="project" value="UniProtKB-KW"/>
</dbReference>
<dbReference type="GO" id="GO:0004075">
    <property type="term" value="F:biotin carboxylase activity"/>
    <property type="evidence" value="ECO:0007669"/>
    <property type="project" value="UniProtKB-EC"/>
</dbReference>
<dbReference type="GO" id="GO:0005524">
    <property type="term" value="F:ATP binding"/>
    <property type="evidence" value="ECO:0007669"/>
    <property type="project" value="UniProtKB-UniRule"/>
</dbReference>
<feature type="compositionally biased region" description="Low complexity" evidence="16">
    <location>
        <begin position="1149"/>
        <end position="1168"/>
    </location>
</feature>
<evidence type="ECO:0000256" key="16">
    <source>
        <dbReference type="SAM" id="MobiDB-lite"/>
    </source>
</evidence>
<dbReference type="PANTHER" id="PTHR45728">
    <property type="entry name" value="ACETYL-COA CARBOXYLASE, ISOFORM A"/>
    <property type="match status" value="1"/>
</dbReference>
<dbReference type="Pfam" id="PF00364">
    <property type="entry name" value="Biotin_lipoyl"/>
    <property type="match status" value="1"/>
</dbReference>
<dbReference type="GO" id="GO:0005739">
    <property type="term" value="C:mitochondrion"/>
    <property type="evidence" value="ECO:0007669"/>
    <property type="project" value="TreeGrafter"/>
</dbReference>
<evidence type="ECO:0000259" key="19">
    <source>
        <dbReference type="PROSITE" id="PS50979"/>
    </source>
</evidence>
<evidence type="ECO:0000256" key="8">
    <source>
        <dbReference type="ARBA" id="ARBA00022840"/>
    </source>
</evidence>
<comment type="cofactor">
    <cofactor evidence="2">
        <name>biotin</name>
        <dbReference type="ChEBI" id="CHEBI:57586"/>
    </cofactor>
</comment>
<feature type="region of interest" description="Disordered" evidence="16">
    <location>
        <begin position="1148"/>
        <end position="1177"/>
    </location>
</feature>
<dbReference type="Gene3D" id="3.90.226.10">
    <property type="entry name" value="2-enoyl-CoA Hydratase, Chain A, domain 1"/>
    <property type="match status" value="2"/>
</dbReference>
<dbReference type="SUPFAM" id="SSF56059">
    <property type="entry name" value="Glutathione synthetase ATP-binding domain-like"/>
    <property type="match status" value="1"/>
</dbReference>
<evidence type="ECO:0000259" key="18">
    <source>
        <dbReference type="PROSITE" id="PS50975"/>
    </source>
</evidence>
<dbReference type="PROSITE" id="PS50980">
    <property type="entry name" value="COA_CT_NTER"/>
    <property type="match status" value="1"/>
</dbReference>
<proteinExistence type="predicted"/>
<dbReference type="InterPro" id="IPR011054">
    <property type="entry name" value="Rudment_hybrid_motif"/>
</dbReference>
<evidence type="ECO:0000256" key="2">
    <source>
        <dbReference type="ARBA" id="ARBA00001953"/>
    </source>
</evidence>
<dbReference type="InterPro" id="IPR049074">
    <property type="entry name" value="ACCA_BT"/>
</dbReference>
<keyword evidence="8 15" id="KW-0067">ATP-binding</keyword>
<protein>
    <submittedName>
        <fullName evidence="22">Acetyl-CoA carboxylase biotin carboxylase</fullName>
    </submittedName>
</protein>
<organism evidence="22">
    <name type="scientific">Cavenderia deminutiva</name>
    <dbReference type="NCBI Taxonomy" id="361123"/>
    <lineage>
        <taxon>Eukaryota</taxon>
        <taxon>Amoebozoa</taxon>
        <taxon>Evosea</taxon>
        <taxon>Eumycetozoa</taxon>
        <taxon>Dictyostelia</taxon>
        <taxon>Acytosteliales</taxon>
        <taxon>Cavenderiaceae</taxon>
        <taxon>Cavenderia</taxon>
    </lineage>
</organism>
<dbReference type="InterPro" id="IPR005481">
    <property type="entry name" value="BC-like_N"/>
</dbReference>
<dbReference type="Gene3D" id="2.40.460.10">
    <property type="entry name" value="Biotin dependent carboxylase carboxyltransferase"/>
    <property type="match status" value="1"/>
</dbReference>
<evidence type="ECO:0000256" key="11">
    <source>
        <dbReference type="ARBA" id="ARBA00023267"/>
    </source>
</evidence>
<dbReference type="InterPro" id="IPR005482">
    <property type="entry name" value="Biotin_COase_C"/>
</dbReference>
<feature type="domain" description="CoA carboxyltransferase C-terminal" evidence="21">
    <location>
        <begin position="1896"/>
        <end position="2217"/>
    </location>
</feature>
<dbReference type="CDD" id="cd06850">
    <property type="entry name" value="biotinyl_domain"/>
    <property type="match status" value="1"/>
</dbReference>
<dbReference type="SUPFAM" id="SSF52096">
    <property type="entry name" value="ClpP/crotonase"/>
    <property type="match status" value="2"/>
</dbReference>
<dbReference type="UniPathway" id="UPA00655">
    <property type="reaction ID" value="UER00711"/>
</dbReference>
<evidence type="ECO:0000256" key="15">
    <source>
        <dbReference type="PROSITE-ProRule" id="PRU00409"/>
    </source>
</evidence>
<dbReference type="FunFam" id="2.40.50.100:FF:000005">
    <property type="entry name" value="Acetyl-CoA carboxylase 1"/>
    <property type="match status" value="1"/>
</dbReference>
<dbReference type="FunFam" id="3.90.226.10:FF:000010">
    <property type="entry name" value="acetyl-CoA carboxylase isoform X2"/>
    <property type="match status" value="1"/>
</dbReference>
<dbReference type="EMBL" id="KX539419">
    <property type="protein sequence ID" value="AOE43264.1"/>
    <property type="molecule type" value="Genomic_DNA"/>
</dbReference>
<evidence type="ECO:0000313" key="22">
    <source>
        <dbReference type="EMBL" id="AOE43264.1"/>
    </source>
</evidence>
<dbReference type="InterPro" id="IPR034733">
    <property type="entry name" value="AcCoA_carboxyl_beta"/>
</dbReference>
<keyword evidence="9" id="KW-0443">Lipid metabolism</keyword>
<keyword evidence="10" id="KW-0275">Fatty acid biosynthesis</keyword>
<keyword evidence="11" id="KW-0092">Biotin</keyword>
<feature type="region of interest" description="Disordered" evidence="16">
    <location>
        <begin position="1006"/>
        <end position="1032"/>
    </location>
</feature>